<dbReference type="Pfam" id="PF01039">
    <property type="entry name" value="Carboxyl_trans"/>
    <property type="match status" value="1"/>
</dbReference>
<evidence type="ECO:0000259" key="3">
    <source>
        <dbReference type="PROSITE" id="PS50980"/>
    </source>
</evidence>
<evidence type="ECO:0000256" key="2">
    <source>
        <dbReference type="SAM" id="MobiDB-lite"/>
    </source>
</evidence>
<dbReference type="GO" id="GO:0004658">
    <property type="term" value="F:propionyl-CoA carboxylase activity"/>
    <property type="evidence" value="ECO:0007669"/>
    <property type="project" value="UniProtKB-EC"/>
</dbReference>
<proteinExistence type="inferred from homology"/>
<sequence length="545" mass="58307">MSSATEPLGEVPTGETDIHTTAGKLADLYRRSDEAVHAGSERAVAKQHAKGKKTARERIDALLDPGSFVELDELARHRSTNFGLERNRPYGDGVVTGHGTIDGRPVCVFSQDVTVFGGALGEVYGEKIVKVMDLAMKTGRPIIGINEGGGARIQEGVVSLGLYGEIFIRNTRASGVVPQISLIMGANAGGHVYSPALTDFVVMVDQTSHMFITGPDVIKTVTGEDVGFEELGGARTHNTKSGNAHYMGADEDDAIAYVKELLSFLPSNNMSDAPVFPGFAADGSVADNVSETDLELDTLIPDSPNQPYDMHEVVERVLDDGEFLEVQSMFAPNILCGFGRVEGHAVGIVANQPTQFAGCLDIDASEKAARFVRTCDAFNVPVLTFVDVPGFLPGTDQEWNGIIRRGAKLIYAYAEATVPKVTVITRKAYGGAYDVMGSKHLGADVNLAWPTAQIAVMGAQGAANIVHRKTLAAAAGSGEDVDALRARLQQEYEDTLCNPYVAAERGYVDAVVPPSHTRGHVARALRLLRDKRETLPPKKHGNIPL</sequence>
<feature type="domain" description="CoA carboxyltransferase C-terminal" evidence="4">
    <location>
        <begin position="291"/>
        <end position="538"/>
    </location>
</feature>
<dbReference type="GO" id="GO:0009317">
    <property type="term" value="C:acetyl-CoA carboxylase complex"/>
    <property type="evidence" value="ECO:0007669"/>
    <property type="project" value="TreeGrafter"/>
</dbReference>
<dbReference type="GO" id="GO:0003989">
    <property type="term" value="F:acetyl-CoA carboxylase activity"/>
    <property type="evidence" value="ECO:0007669"/>
    <property type="project" value="UniProtKB-ARBA"/>
</dbReference>
<dbReference type="Gene3D" id="3.90.226.10">
    <property type="entry name" value="2-enoyl-CoA Hydratase, Chain A, domain 1"/>
    <property type="match status" value="2"/>
</dbReference>
<reference evidence="5 6" key="1">
    <citation type="submission" date="2020-08" db="EMBL/GenBank/DDBJ databases">
        <title>Genomic Encyclopedia of Type Strains, Phase III (KMG-III): the genomes of soil and plant-associated and newly described type strains.</title>
        <authorList>
            <person name="Whitman W."/>
        </authorList>
    </citation>
    <scope>NUCLEOTIDE SEQUENCE [LARGE SCALE GENOMIC DNA]</scope>
    <source>
        <strain evidence="5 6">CECT 8960</strain>
    </source>
</reference>
<dbReference type="GO" id="GO:0015977">
    <property type="term" value="P:carbon fixation"/>
    <property type="evidence" value="ECO:0007669"/>
    <property type="project" value="UniProtKB-ARBA"/>
</dbReference>
<evidence type="ECO:0000313" key="6">
    <source>
        <dbReference type="Proteomes" id="UP000520767"/>
    </source>
</evidence>
<dbReference type="PROSITE" id="PS50989">
    <property type="entry name" value="COA_CT_CTER"/>
    <property type="match status" value="1"/>
</dbReference>
<dbReference type="InterPro" id="IPR029045">
    <property type="entry name" value="ClpP/crotonase-like_dom_sf"/>
</dbReference>
<dbReference type="EC" id="6.4.1.3" evidence="5"/>
<dbReference type="SUPFAM" id="SSF52096">
    <property type="entry name" value="ClpP/crotonase"/>
    <property type="match status" value="2"/>
</dbReference>
<feature type="region of interest" description="Disordered" evidence="2">
    <location>
        <begin position="1"/>
        <end position="20"/>
    </location>
</feature>
<organism evidence="5 6">
    <name type="scientific">Actinophytocola algeriensis</name>
    <dbReference type="NCBI Taxonomy" id="1768010"/>
    <lineage>
        <taxon>Bacteria</taxon>
        <taxon>Bacillati</taxon>
        <taxon>Actinomycetota</taxon>
        <taxon>Actinomycetes</taxon>
        <taxon>Pseudonocardiales</taxon>
        <taxon>Pseudonocardiaceae</taxon>
    </lineage>
</organism>
<evidence type="ECO:0000313" key="5">
    <source>
        <dbReference type="EMBL" id="MBB4903879.1"/>
    </source>
</evidence>
<dbReference type="PANTHER" id="PTHR43842:SF2">
    <property type="entry name" value="PROPIONYL-COA CARBOXYLASE BETA CHAIN, MITOCHONDRIAL"/>
    <property type="match status" value="1"/>
</dbReference>
<dbReference type="EMBL" id="JACHJQ010000001">
    <property type="protein sequence ID" value="MBB4903879.1"/>
    <property type="molecule type" value="Genomic_DNA"/>
</dbReference>
<dbReference type="InterPro" id="IPR051047">
    <property type="entry name" value="AccD/PCCB"/>
</dbReference>
<keyword evidence="6" id="KW-1185">Reference proteome</keyword>
<name>A0A7W7PYX7_9PSEU</name>
<keyword evidence="5" id="KW-0436">Ligase</keyword>
<protein>
    <submittedName>
        <fullName evidence="5">Propionyl-CoA carboxylase beta chain</fullName>
        <ecNumber evidence="5">6.4.1.3</ecNumber>
    </submittedName>
</protein>
<dbReference type="PANTHER" id="PTHR43842">
    <property type="entry name" value="PROPIONYL-COA CARBOXYLASE BETA CHAIN"/>
    <property type="match status" value="1"/>
</dbReference>
<comment type="caution">
    <text evidence="5">The sequence shown here is derived from an EMBL/GenBank/DDBJ whole genome shotgun (WGS) entry which is preliminary data.</text>
</comment>
<gene>
    <name evidence="5" type="ORF">FHR82_000089</name>
</gene>
<accession>A0A7W7PYX7</accession>
<dbReference type="RefSeq" id="WP_184808205.1">
    <property type="nucleotide sequence ID" value="NZ_JACHJQ010000001.1"/>
</dbReference>
<dbReference type="PROSITE" id="PS50980">
    <property type="entry name" value="COA_CT_NTER"/>
    <property type="match status" value="1"/>
</dbReference>
<dbReference type="Proteomes" id="UP000520767">
    <property type="component" value="Unassembled WGS sequence"/>
</dbReference>
<dbReference type="FunFam" id="3.90.226.10:FF:000017">
    <property type="entry name" value="Propionyl-CoA carboxylase subunit beta 5"/>
    <property type="match status" value="1"/>
</dbReference>
<evidence type="ECO:0000259" key="4">
    <source>
        <dbReference type="PROSITE" id="PS50989"/>
    </source>
</evidence>
<dbReference type="InterPro" id="IPR011763">
    <property type="entry name" value="COA_CT_C"/>
</dbReference>
<dbReference type="InterPro" id="IPR011762">
    <property type="entry name" value="COA_CT_N"/>
</dbReference>
<comment type="similarity">
    <text evidence="1">Belongs to the AccD/PCCB family.</text>
</comment>
<dbReference type="InterPro" id="IPR034733">
    <property type="entry name" value="AcCoA_carboxyl_beta"/>
</dbReference>
<dbReference type="FunFam" id="3.90.226.10:FF:000016">
    <property type="entry name" value="Propionyl-CoA carboxylase, beta subunit"/>
    <property type="match status" value="1"/>
</dbReference>
<evidence type="ECO:0000256" key="1">
    <source>
        <dbReference type="ARBA" id="ARBA00006102"/>
    </source>
</evidence>
<feature type="domain" description="CoA carboxyltransferase N-terminal" evidence="3">
    <location>
        <begin position="21"/>
        <end position="277"/>
    </location>
</feature>
<dbReference type="AlphaFoldDB" id="A0A7W7PYX7"/>